<accession>A0ABS6VVS9</accession>
<evidence type="ECO:0000256" key="1">
    <source>
        <dbReference type="ARBA" id="ARBA00000085"/>
    </source>
</evidence>
<dbReference type="CDD" id="cd00082">
    <property type="entry name" value="HisKA"/>
    <property type="match status" value="1"/>
</dbReference>
<dbReference type="Proteomes" id="UP001166291">
    <property type="component" value="Unassembled WGS sequence"/>
</dbReference>
<evidence type="ECO:0000313" key="11">
    <source>
        <dbReference type="Proteomes" id="UP001166291"/>
    </source>
</evidence>
<dbReference type="InterPro" id="IPR004010">
    <property type="entry name" value="Double_Cache_2"/>
</dbReference>
<evidence type="ECO:0000256" key="3">
    <source>
        <dbReference type="ARBA" id="ARBA00022679"/>
    </source>
</evidence>
<dbReference type="InterPro" id="IPR013655">
    <property type="entry name" value="PAS_fold_3"/>
</dbReference>
<keyword evidence="5" id="KW-0597">Phosphoprotein</keyword>
<dbReference type="Pfam" id="PF02518">
    <property type="entry name" value="HATPase_c"/>
    <property type="match status" value="1"/>
</dbReference>
<dbReference type="EC" id="2.7.13.3" evidence="2"/>
<dbReference type="PANTHER" id="PTHR43047:SF72">
    <property type="entry name" value="OSMOSENSING HISTIDINE PROTEIN KINASE SLN1"/>
    <property type="match status" value="1"/>
</dbReference>
<evidence type="ECO:0000256" key="5">
    <source>
        <dbReference type="PROSITE-ProRule" id="PRU00169"/>
    </source>
</evidence>
<dbReference type="PANTHER" id="PTHR43047">
    <property type="entry name" value="TWO-COMPONENT HISTIDINE PROTEIN KINASE"/>
    <property type="match status" value="1"/>
</dbReference>
<dbReference type="PROSITE" id="PS50113">
    <property type="entry name" value="PAC"/>
    <property type="match status" value="1"/>
</dbReference>
<feature type="transmembrane region" description="Helical" evidence="6">
    <location>
        <begin position="6"/>
        <end position="31"/>
    </location>
</feature>
<keyword evidence="6" id="KW-0812">Transmembrane</keyword>
<evidence type="ECO:0000259" key="9">
    <source>
        <dbReference type="PROSITE" id="PS50113"/>
    </source>
</evidence>
<dbReference type="PROSITE" id="PS50110">
    <property type="entry name" value="RESPONSE_REGULATORY"/>
    <property type="match status" value="1"/>
</dbReference>
<gene>
    <name evidence="10" type="ORF">KXJ70_15055</name>
</gene>
<dbReference type="SMART" id="SM00387">
    <property type="entry name" value="HATPase_c"/>
    <property type="match status" value="1"/>
</dbReference>
<evidence type="ECO:0000259" key="7">
    <source>
        <dbReference type="PROSITE" id="PS50109"/>
    </source>
</evidence>
<evidence type="ECO:0000256" key="6">
    <source>
        <dbReference type="SAM" id="Phobius"/>
    </source>
</evidence>
<reference evidence="10" key="1">
    <citation type="submission" date="2021-07" db="EMBL/GenBank/DDBJ databases">
        <title>Zhongshania sp. CAU 1632 isolated from seawater.</title>
        <authorList>
            <person name="Kim W."/>
        </authorList>
    </citation>
    <scope>NUCLEOTIDE SEQUENCE</scope>
    <source>
        <strain evidence="10">CAU 1632</strain>
    </source>
</reference>
<protein>
    <recommendedName>
        <fullName evidence="2">histidine kinase</fullName>
        <ecNumber evidence="2">2.7.13.3</ecNumber>
    </recommendedName>
</protein>
<proteinExistence type="predicted"/>
<dbReference type="PROSITE" id="PS50109">
    <property type="entry name" value="HIS_KIN"/>
    <property type="match status" value="1"/>
</dbReference>
<feature type="domain" description="Response regulatory" evidence="8">
    <location>
        <begin position="809"/>
        <end position="925"/>
    </location>
</feature>
<dbReference type="Pfam" id="PF08269">
    <property type="entry name" value="dCache_2"/>
    <property type="match status" value="1"/>
</dbReference>
<sequence length="1021" mass="115105">MRTKRSLVQIYLLSLVALSAIPLAIFGYIWIAKEYERYTQQSEAWRDTYVESRRELLRREVGKAVEYLDFKHTQLNQQLYNDLRQQVAVGISLVEDTRKEFVGESKSQQLNRLRTTMGSLRFLNNKGFFFLFDGDGKALLPPMNPLTDERMSDSTTINAFSRQIKSALSDKKYEFLEYRFTDPNSQVATERNFSFVYYYKPLNIYMGASIYLRDELNRLKREVIERIAAVPIDPDNSILFVVDKDGRQLVNAYDPSNVGLLMPDIVNVSARVGGEEHSLFTELSWLDRDGMKKPVISYIRRFEPWGWVLGSGVFLDELNVKLSDERAALQERVKEHIRFIVIIAFALMVFSTFAARWLARRSAAGFTIFQQFFADASKRSTTIDVNHLPFAEFQRLAEDANFMVEKRTETERALKLSERRFQLALDAAQNHLWDLDLQTGLVTVGESFFRMLGYKAPATPYPVGAFKNIACDDDVQIIASAVDSWLGMATGNSVEFRVKDRAGNFRWIYSRGDVVENDQNDKPMRAMGIMTDVTDRKRIEQELVNARIAAEDALHAKSQFLSSVSHELRTPLNGVLGYAQLLQRDTGIPSGSQEYLRAIESCGKHLLTLINDVLDLAKIESGNIDIVCRPNKLDDIVANVSDIVAHRAKSKGLDFIVDRSPNLPEKVQVDEVKLRQVLVNLLDNAVKFTSAGKVVLKLHADQETKQLMFSVTDSGMGIPKEKLRDVFEPFRQVNPQDGKGTGLGLSICRRLVEAMGGNLNVSSEFGHGSCFYFDVPLLEIHESEFDDESLVNTIDPVTELLSTVGENPAIIIADDVAVNRHVLLGMLEDVSTDIREAANGLEVIAHLKERTAKLVLMDLRMPEMDGMEATRVIKQDMGMVDVAIIMASATTDEEMMDEAVQVGCDGFLPKPIGIGDLLKVVAATCGVEAQKQQPMPSPVVSNPLPLRDFVLPKEDDLQNLSEAVDLGDVTRLRELLQQLRRRCPECDPFLDEAELYLAEFDFDKLAHLLVQATRETTIDDA</sequence>
<dbReference type="InterPro" id="IPR001789">
    <property type="entry name" value="Sig_transdc_resp-reg_receiver"/>
</dbReference>
<dbReference type="SMART" id="SM00086">
    <property type="entry name" value="PAC"/>
    <property type="match status" value="1"/>
</dbReference>
<comment type="caution">
    <text evidence="10">The sequence shown here is derived from an EMBL/GenBank/DDBJ whole genome shotgun (WGS) entry which is preliminary data.</text>
</comment>
<dbReference type="SMART" id="SM00388">
    <property type="entry name" value="HisKA"/>
    <property type="match status" value="1"/>
</dbReference>
<feature type="domain" description="Histidine kinase" evidence="7">
    <location>
        <begin position="563"/>
        <end position="779"/>
    </location>
</feature>
<feature type="domain" description="PAC" evidence="9">
    <location>
        <begin position="492"/>
        <end position="545"/>
    </location>
</feature>
<dbReference type="Pfam" id="PF08447">
    <property type="entry name" value="PAS_3"/>
    <property type="match status" value="1"/>
</dbReference>
<dbReference type="InterPro" id="IPR000700">
    <property type="entry name" value="PAS-assoc_C"/>
</dbReference>
<organism evidence="10 11">
    <name type="scientific">Zhongshania aquimaris</name>
    <dbReference type="NCBI Taxonomy" id="2857107"/>
    <lineage>
        <taxon>Bacteria</taxon>
        <taxon>Pseudomonadati</taxon>
        <taxon>Pseudomonadota</taxon>
        <taxon>Gammaproteobacteria</taxon>
        <taxon>Cellvibrionales</taxon>
        <taxon>Spongiibacteraceae</taxon>
        <taxon>Zhongshania</taxon>
    </lineage>
</organism>
<dbReference type="InterPro" id="IPR003594">
    <property type="entry name" value="HATPase_dom"/>
</dbReference>
<feature type="modified residue" description="4-aspartylphosphate" evidence="5">
    <location>
        <position position="858"/>
    </location>
</feature>
<dbReference type="InterPro" id="IPR000014">
    <property type="entry name" value="PAS"/>
</dbReference>
<comment type="catalytic activity">
    <reaction evidence="1">
        <text>ATP + protein L-histidine = ADP + protein N-phospho-L-histidine.</text>
        <dbReference type="EC" id="2.7.13.3"/>
    </reaction>
</comment>
<dbReference type="NCBIfam" id="TIGR00229">
    <property type="entry name" value="sensory_box"/>
    <property type="match status" value="1"/>
</dbReference>
<dbReference type="Pfam" id="PF00512">
    <property type="entry name" value="HisKA"/>
    <property type="match status" value="1"/>
</dbReference>
<dbReference type="CDD" id="cd16922">
    <property type="entry name" value="HATPase_EvgS-ArcB-TorS-like"/>
    <property type="match status" value="1"/>
</dbReference>
<feature type="transmembrane region" description="Helical" evidence="6">
    <location>
        <begin position="339"/>
        <end position="359"/>
    </location>
</feature>
<evidence type="ECO:0000313" key="10">
    <source>
        <dbReference type="EMBL" id="MBW2942113.1"/>
    </source>
</evidence>
<dbReference type="InterPro" id="IPR003661">
    <property type="entry name" value="HisK_dim/P_dom"/>
</dbReference>
<keyword evidence="4" id="KW-0418">Kinase</keyword>
<keyword evidence="11" id="KW-1185">Reference proteome</keyword>
<keyword evidence="3" id="KW-0808">Transferase</keyword>
<evidence type="ECO:0000256" key="4">
    <source>
        <dbReference type="ARBA" id="ARBA00022777"/>
    </source>
</evidence>
<dbReference type="RefSeq" id="WP_219044352.1">
    <property type="nucleotide sequence ID" value="NZ_JAHWDQ010000004.1"/>
</dbReference>
<name>A0ABS6VVS9_9GAMM</name>
<dbReference type="SMART" id="SM00448">
    <property type="entry name" value="REC"/>
    <property type="match status" value="1"/>
</dbReference>
<keyword evidence="6" id="KW-1133">Transmembrane helix</keyword>
<keyword evidence="6" id="KW-0472">Membrane</keyword>
<dbReference type="EMBL" id="JAHWDQ010000004">
    <property type="protein sequence ID" value="MBW2942113.1"/>
    <property type="molecule type" value="Genomic_DNA"/>
</dbReference>
<dbReference type="Pfam" id="PF00072">
    <property type="entry name" value="Response_reg"/>
    <property type="match status" value="1"/>
</dbReference>
<evidence type="ECO:0000256" key="2">
    <source>
        <dbReference type="ARBA" id="ARBA00012438"/>
    </source>
</evidence>
<dbReference type="InterPro" id="IPR001610">
    <property type="entry name" value="PAC"/>
</dbReference>
<dbReference type="CDD" id="cd17546">
    <property type="entry name" value="REC_hyHK_CKI1_RcsC-like"/>
    <property type="match status" value="1"/>
</dbReference>
<dbReference type="InterPro" id="IPR005467">
    <property type="entry name" value="His_kinase_dom"/>
</dbReference>
<evidence type="ECO:0000259" key="8">
    <source>
        <dbReference type="PROSITE" id="PS50110"/>
    </source>
</evidence>